<gene>
    <name evidence="2" type="ORF">B0T25DRAFT_303911</name>
</gene>
<feature type="region of interest" description="Disordered" evidence="1">
    <location>
        <begin position="291"/>
        <end position="312"/>
    </location>
</feature>
<dbReference type="PANTHER" id="PTHR38166">
    <property type="entry name" value="C2H2-TYPE DOMAIN-CONTAINING PROTEIN-RELATED"/>
    <property type="match status" value="1"/>
</dbReference>
<evidence type="ECO:0000313" key="2">
    <source>
        <dbReference type="EMBL" id="KAK3343670.1"/>
    </source>
</evidence>
<sequence length="388" mass="43401">MDSYDSGTPSPAETPLSRRKKVILALSMAEIEQRVDQWLYPEKSRKRARDSDQDSCVAEGDGSHAGASCDEARSKQKRARREPIETKAGRKFACPFSKHDPERYKNVKTCCGPGWSDVHRVKEHIYRRHSLKNACPRCFEVFGDAKGLMEHQRAKKSCQLKTKAPTDVISDAQEKQLHARAKANCPQAEKWQEMYRIIFADEKVPSPYYDSAEQAVVAKVEEPNSLKFKDADECKAFVKRELLRAVKPILEAELERFLQVAQVNMINKAHDLVKDLQSKVFQTWQYQSAQAALREPTPEPEPEEPALPPAKTPGMEEIGILIGSLAEDPVCGAFFPDPAHFDFNVYMPMVPAPNADAAYGASVVADSGFYSSISELGSGSWDDTPYSS</sequence>
<dbReference type="EMBL" id="JAUIQD010000007">
    <property type="protein sequence ID" value="KAK3343670.1"/>
    <property type="molecule type" value="Genomic_DNA"/>
</dbReference>
<dbReference type="AlphaFoldDB" id="A0AAJ0H8C0"/>
<keyword evidence="3" id="KW-1185">Reference proteome</keyword>
<reference evidence="2" key="2">
    <citation type="submission" date="2023-06" db="EMBL/GenBank/DDBJ databases">
        <authorList>
            <consortium name="Lawrence Berkeley National Laboratory"/>
            <person name="Haridas S."/>
            <person name="Hensen N."/>
            <person name="Bonometti L."/>
            <person name="Westerberg I."/>
            <person name="Brannstrom I.O."/>
            <person name="Guillou S."/>
            <person name="Cros-Aarteil S."/>
            <person name="Calhoun S."/>
            <person name="Kuo A."/>
            <person name="Mondo S."/>
            <person name="Pangilinan J."/>
            <person name="Riley R."/>
            <person name="Labutti K."/>
            <person name="Andreopoulos B."/>
            <person name="Lipzen A."/>
            <person name="Chen C."/>
            <person name="Yanf M."/>
            <person name="Daum C."/>
            <person name="Ng V."/>
            <person name="Clum A."/>
            <person name="Steindorff A."/>
            <person name="Ohm R."/>
            <person name="Martin F."/>
            <person name="Silar P."/>
            <person name="Natvig D."/>
            <person name="Lalanne C."/>
            <person name="Gautier V."/>
            <person name="Ament-Velasquez S.L."/>
            <person name="Kruys A."/>
            <person name="Hutchinson M.I."/>
            <person name="Powell A.J."/>
            <person name="Barry K."/>
            <person name="Miller A.N."/>
            <person name="Grigoriev I.V."/>
            <person name="Debuchy R."/>
            <person name="Gladieux P."/>
            <person name="Thoren M.H."/>
            <person name="Johannesson H."/>
        </authorList>
    </citation>
    <scope>NUCLEOTIDE SEQUENCE</scope>
    <source>
        <strain evidence="2">CBS 955.72</strain>
    </source>
</reference>
<evidence type="ECO:0008006" key="4">
    <source>
        <dbReference type="Google" id="ProtNLM"/>
    </source>
</evidence>
<comment type="caution">
    <text evidence="2">The sequence shown here is derived from an EMBL/GenBank/DDBJ whole genome shotgun (WGS) entry which is preliminary data.</text>
</comment>
<accession>A0AAJ0H8C0</accession>
<feature type="region of interest" description="Disordered" evidence="1">
    <location>
        <begin position="37"/>
        <end position="84"/>
    </location>
</feature>
<dbReference type="PANTHER" id="PTHR38166:SF1">
    <property type="entry name" value="C2H2-TYPE DOMAIN-CONTAINING PROTEIN"/>
    <property type="match status" value="1"/>
</dbReference>
<evidence type="ECO:0000256" key="1">
    <source>
        <dbReference type="SAM" id="MobiDB-lite"/>
    </source>
</evidence>
<organism evidence="2 3">
    <name type="scientific">Lasiosphaeria hispida</name>
    <dbReference type="NCBI Taxonomy" id="260671"/>
    <lineage>
        <taxon>Eukaryota</taxon>
        <taxon>Fungi</taxon>
        <taxon>Dikarya</taxon>
        <taxon>Ascomycota</taxon>
        <taxon>Pezizomycotina</taxon>
        <taxon>Sordariomycetes</taxon>
        <taxon>Sordariomycetidae</taxon>
        <taxon>Sordariales</taxon>
        <taxon>Lasiosphaeriaceae</taxon>
        <taxon>Lasiosphaeria</taxon>
    </lineage>
</organism>
<reference evidence="2" key="1">
    <citation type="journal article" date="2023" name="Mol. Phylogenet. Evol.">
        <title>Genome-scale phylogeny and comparative genomics of the fungal order Sordariales.</title>
        <authorList>
            <person name="Hensen N."/>
            <person name="Bonometti L."/>
            <person name="Westerberg I."/>
            <person name="Brannstrom I.O."/>
            <person name="Guillou S."/>
            <person name="Cros-Aarteil S."/>
            <person name="Calhoun S."/>
            <person name="Haridas S."/>
            <person name="Kuo A."/>
            <person name="Mondo S."/>
            <person name="Pangilinan J."/>
            <person name="Riley R."/>
            <person name="LaButti K."/>
            <person name="Andreopoulos B."/>
            <person name="Lipzen A."/>
            <person name="Chen C."/>
            <person name="Yan M."/>
            <person name="Daum C."/>
            <person name="Ng V."/>
            <person name="Clum A."/>
            <person name="Steindorff A."/>
            <person name="Ohm R.A."/>
            <person name="Martin F."/>
            <person name="Silar P."/>
            <person name="Natvig D.O."/>
            <person name="Lalanne C."/>
            <person name="Gautier V."/>
            <person name="Ament-Velasquez S.L."/>
            <person name="Kruys A."/>
            <person name="Hutchinson M.I."/>
            <person name="Powell A.J."/>
            <person name="Barry K."/>
            <person name="Miller A.N."/>
            <person name="Grigoriev I.V."/>
            <person name="Debuchy R."/>
            <person name="Gladieux P."/>
            <person name="Hiltunen Thoren M."/>
            <person name="Johannesson H."/>
        </authorList>
    </citation>
    <scope>NUCLEOTIDE SEQUENCE</scope>
    <source>
        <strain evidence="2">CBS 955.72</strain>
    </source>
</reference>
<protein>
    <recommendedName>
        <fullName evidence="4">C2H2-type domain-containing protein</fullName>
    </recommendedName>
</protein>
<evidence type="ECO:0000313" key="3">
    <source>
        <dbReference type="Proteomes" id="UP001275084"/>
    </source>
</evidence>
<dbReference type="Proteomes" id="UP001275084">
    <property type="component" value="Unassembled WGS sequence"/>
</dbReference>
<name>A0AAJ0H8C0_9PEZI</name>
<proteinExistence type="predicted"/>